<dbReference type="SUPFAM" id="SSF52058">
    <property type="entry name" value="L domain-like"/>
    <property type="match status" value="1"/>
</dbReference>
<dbReference type="InterPro" id="IPR055414">
    <property type="entry name" value="LRR_R13L4/SHOC2-like"/>
</dbReference>
<name>A0A059C205_EUCGR</name>
<dbReference type="InParanoid" id="A0A059C205"/>
<dbReference type="Pfam" id="PF00931">
    <property type="entry name" value="NB-ARC"/>
    <property type="match status" value="1"/>
</dbReference>
<dbReference type="InterPro" id="IPR002182">
    <property type="entry name" value="NB-ARC"/>
</dbReference>
<keyword evidence="3" id="KW-0547">Nucleotide-binding</keyword>
<feature type="domain" description="Disease resistance protein winged helix" evidence="7">
    <location>
        <begin position="453"/>
        <end position="526"/>
    </location>
</feature>
<dbReference type="EMBL" id="KK198757">
    <property type="protein sequence ID" value="KCW72289.1"/>
    <property type="molecule type" value="Genomic_DNA"/>
</dbReference>
<evidence type="ECO:0000256" key="1">
    <source>
        <dbReference type="ARBA" id="ARBA00006704"/>
    </source>
</evidence>
<evidence type="ECO:0000259" key="5">
    <source>
        <dbReference type="Pfam" id="PF00931"/>
    </source>
</evidence>
<dbReference type="InterPro" id="IPR038662">
    <property type="entry name" value="ATP_synth_F0_csu_sf"/>
</dbReference>
<feature type="non-terminal residue" evidence="9">
    <location>
        <position position="899"/>
    </location>
</feature>
<dbReference type="PANTHER" id="PTHR23155:SF1185">
    <property type="entry name" value="DISEASE RESISTANCE RPP8-LIKE PROTEIN 3-RELATED"/>
    <property type="match status" value="1"/>
</dbReference>
<feature type="domain" description="Disease resistance N-terminal" evidence="6">
    <location>
        <begin position="5"/>
        <end position="87"/>
    </location>
</feature>
<reference evidence="9" key="1">
    <citation type="submission" date="2013-07" db="EMBL/GenBank/DDBJ databases">
        <title>The genome of Eucalyptus grandis.</title>
        <authorList>
            <person name="Schmutz J."/>
            <person name="Hayes R."/>
            <person name="Myburg A."/>
            <person name="Tuskan G."/>
            <person name="Grattapaglia D."/>
            <person name="Rokhsar D.S."/>
        </authorList>
    </citation>
    <scope>NUCLEOTIDE SEQUENCE</scope>
    <source>
        <tissue evidence="9">Leaf extractions</tissue>
    </source>
</reference>
<dbReference type="GO" id="GO:0006952">
    <property type="term" value="P:defense response"/>
    <property type="evidence" value="ECO:0007669"/>
    <property type="project" value="UniProtKB-KW"/>
</dbReference>
<dbReference type="InterPro" id="IPR044974">
    <property type="entry name" value="Disease_R_plants"/>
</dbReference>
<dbReference type="CDD" id="cd14798">
    <property type="entry name" value="RX-CC_like"/>
    <property type="match status" value="1"/>
</dbReference>
<evidence type="ECO:0000259" key="8">
    <source>
        <dbReference type="Pfam" id="PF23598"/>
    </source>
</evidence>
<dbReference type="InterPro" id="IPR038005">
    <property type="entry name" value="RX-like_CC"/>
</dbReference>
<dbReference type="SUPFAM" id="SSF52540">
    <property type="entry name" value="P-loop containing nucleoside triphosphate hydrolases"/>
    <property type="match status" value="2"/>
</dbReference>
<dbReference type="FunFam" id="1.10.10.10:FF:000322">
    <property type="entry name" value="Probable disease resistance protein At1g63360"/>
    <property type="match status" value="1"/>
</dbReference>
<dbReference type="eggNOG" id="KOG4658">
    <property type="taxonomic scope" value="Eukaryota"/>
</dbReference>
<sequence>MAESVVSFAVETIGNLLIDEAKFLRGVKGKVEDLQRELKLIQCLLRDADARREHNEAVGECVAQLRDFAYDAEDVIERYILKAALKEGQNIIKAYACFMAKCSCVQVHGVGTEITDLKSRISDIRRRMQNCGIRSVREGERERARALMPKRTYDHVKEDFVGREDSIEELVKELSNDGKKQRVIFIWGMGGLGKTSLAKKVIDHDKVKNTFDGIAWACVSQEYHPKDILVGILIKLIPDQRERVMKMMDDELFKTLYEIQQEKRCMVVLDDIWTKEAWDSIRDAFPVKDARSKLLITTRNKEVAKYINPQGLFHELQCLSDQESWDLLMKRVFPETKGLADEISSDGLGVGQGIVSGQAVEGIARQSEMEGQIPPVITEEMKKLAHELLEKCAGLPLAIIVLGGLLAVNDWKMIHEKINLHFSDKSDVSKVLALSYEDLPGHLKLCFLFLGNFPEDVEIPMMEVLYMWIAEGFVSLNEYDKKREISVEDIAEQYLTELVNRGMVQVQFKLSGKIKSCHLHDLMRELSVSKALQESFLSILNIQQDDKTENCSASMAINAGSSCKIRRLSLNRNVIPSLKARERTLVHLRTLMSFGGLAWESKQLQPIFNHCKFLRVLKLENLNVERSLPKSMGDLVHLRFLSLARSRFNGLPQSMGNLVCMEFLGLAVSGYSTVSIPNVLWKMRRLRYLHLPHRFAIKEKFLWDRKKLRLGTLKNLRTLKNFDLKKCDVNDIDKFTNLQKLTVLDKYGCVKLEMFPQLVEFNLKHLRFLSLYLQYHLWTEGELSKMSNYPHSCKLFIVGKIEKLPEHKSLPQQLRKLVLIRSKLEEDPMPILEKLPHLVFLILGDAFTGKEMVCSAGGFPQLKHLLFGGLDDLEEWRAAEGAVPHLSRLGIEHCPKLRV</sequence>
<evidence type="ECO:0008006" key="10">
    <source>
        <dbReference type="Google" id="ProtNLM"/>
    </source>
</evidence>
<dbReference type="FunCoup" id="A0A059C205">
    <property type="interactions" value="625"/>
</dbReference>
<dbReference type="Pfam" id="PF23598">
    <property type="entry name" value="LRR_14"/>
    <property type="match status" value="1"/>
</dbReference>
<dbReference type="OMA" id="DLGMYIK"/>
<feature type="domain" description="NB-ARC" evidence="5">
    <location>
        <begin position="163"/>
        <end position="336"/>
    </location>
</feature>
<dbReference type="AlphaFoldDB" id="A0A059C205"/>
<organism evidence="9">
    <name type="scientific">Eucalyptus grandis</name>
    <name type="common">Flooded gum</name>
    <dbReference type="NCBI Taxonomy" id="71139"/>
    <lineage>
        <taxon>Eukaryota</taxon>
        <taxon>Viridiplantae</taxon>
        <taxon>Streptophyta</taxon>
        <taxon>Embryophyta</taxon>
        <taxon>Tracheophyta</taxon>
        <taxon>Spermatophyta</taxon>
        <taxon>Magnoliopsida</taxon>
        <taxon>eudicotyledons</taxon>
        <taxon>Gunneridae</taxon>
        <taxon>Pentapetalae</taxon>
        <taxon>rosids</taxon>
        <taxon>malvids</taxon>
        <taxon>Myrtales</taxon>
        <taxon>Myrtaceae</taxon>
        <taxon>Myrtoideae</taxon>
        <taxon>Eucalypteae</taxon>
        <taxon>Eucalyptus</taxon>
    </lineage>
</organism>
<dbReference type="Gene3D" id="1.20.20.10">
    <property type="entry name" value="F1F0 ATP synthase subunit C"/>
    <property type="match status" value="1"/>
</dbReference>
<dbReference type="Gene3D" id="3.40.50.300">
    <property type="entry name" value="P-loop containing nucleotide triphosphate hydrolases"/>
    <property type="match status" value="1"/>
</dbReference>
<dbReference type="Gene3D" id="1.10.10.10">
    <property type="entry name" value="Winged helix-like DNA-binding domain superfamily/Winged helix DNA-binding domain"/>
    <property type="match status" value="1"/>
</dbReference>
<feature type="domain" description="Disease resistance R13L4/SHOC-2-like LRR" evidence="8">
    <location>
        <begin position="601"/>
        <end position="892"/>
    </location>
</feature>
<dbReference type="GO" id="GO:0051707">
    <property type="term" value="P:response to other organism"/>
    <property type="evidence" value="ECO:0007669"/>
    <property type="project" value="UniProtKB-ARBA"/>
</dbReference>
<evidence type="ECO:0000256" key="2">
    <source>
        <dbReference type="ARBA" id="ARBA00022737"/>
    </source>
</evidence>
<comment type="similarity">
    <text evidence="1">Belongs to the ATPase C chain family.</text>
</comment>
<evidence type="ECO:0000256" key="3">
    <source>
        <dbReference type="ARBA" id="ARBA00022741"/>
    </source>
</evidence>
<dbReference type="FunFam" id="3.40.50.300:FF:001091">
    <property type="entry name" value="Probable disease resistance protein At1g61300"/>
    <property type="match status" value="1"/>
</dbReference>
<dbReference type="Pfam" id="PF23559">
    <property type="entry name" value="WHD_DRP"/>
    <property type="match status" value="1"/>
</dbReference>
<keyword evidence="2" id="KW-0677">Repeat</keyword>
<dbReference type="Gramene" id="KCW72289">
    <property type="protein sequence ID" value="KCW72289"/>
    <property type="gene ID" value="EUGRSUZ_E00750"/>
</dbReference>
<dbReference type="InterPro" id="IPR042197">
    <property type="entry name" value="Apaf_helical"/>
</dbReference>
<evidence type="ECO:0000259" key="7">
    <source>
        <dbReference type="Pfam" id="PF23559"/>
    </source>
</evidence>
<dbReference type="InterPro" id="IPR032675">
    <property type="entry name" value="LRR_dom_sf"/>
</dbReference>
<gene>
    <name evidence="9" type="ORF">EUGRSUZ_E00750</name>
</gene>
<evidence type="ECO:0000313" key="9">
    <source>
        <dbReference type="EMBL" id="KCW72289.1"/>
    </source>
</evidence>
<dbReference type="PANTHER" id="PTHR23155">
    <property type="entry name" value="DISEASE RESISTANCE PROTEIN RP"/>
    <property type="match status" value="1"/>
</dbReference>
<dbReference type="Pfam" id="PF18052">
    <property type="entry name" value="Rx_N"/>
    <property type="match status" value="1"/>
</dbReference>
<accession>A0A059C205</accession>
<evidence type="ECO:0000259" key="6">
    <source>
        <dbReference type="Pfam" id="PF18052"/>
    </source>
</evidence>
<dbReference type="InterPro" id="IPR058922">
    <property type="entry name" value="WHD_DRP"/>
</dbReference>
<dbReference type="PRINTS" id="PR00364">
    <property type="entry name" value="DISEASERSIST"/>
</dbReference>
<dbReference type="GO" id="GO:0043531">
    <property type="term" value="F:ADP binding"/>
    <property type="evidence" value="ECO:0007669"/>
    <property type="project" value="InterPro"/>
</dbReference>
<dbReference type="InterPro" id="IPR036388">
    <property type="entry name" value="WH-like_DNA-bd_sf"/>
</dbReference>
<dbReference type="InterPro" id="IPR041118">
    <property type="entry name" value="Rx_N"/>
</dbReference>
<keyword evidence="4" id="KW-0611">Plant defense</keyword>
<dbReference type="InterPro" id="IPR027417">
    <property type="entry name" value="P-loop_NTPase"/>
</dbReference>
<protein>
    <recommendedName>
        <fullName evidence="10">NB-ARC domain-containing protein</fullName>
    </recommendedName>
</protein>
<dbReference type="Gene3D" id="1.10.8.430">
    <property type="entry name" value="Helical domain of apoptotic protease-activating factors"/>
    <property type="match status" value="1"/>
</dbReference>
<proteinExistence type="inferred from homology"/>
<evidence type="ECO:0000256" key="4">
    <source>
        <dbReference type="ARBA" id="ARBA00022821"/>
    </source>
</evidence>
<dbReference type="Gene3D" id="3.80.10.10">
    <property type="entry name" value="Ribonuclease Inhibitor"/>
    <property type="match status" value="2"/>
</dbReference>
<dbReference type="Gene3D" id="1.20.5.4130">
    <property type="match status" value="1"/>
</dbReference>